<accession>Q72WY5</accession>
<name>Q72WY5_BACC1</name>
<reference evidence="1 2" key="1">
    <citation type="journal article" date="2004" name="Nucleic Acids Res.">
        <title>The genome sequence of Bacillus cereus ATCC 10987 reveals metabolic adaptations and a large plasmid related to Bacillus anthracis pXO1.</title>
        <authorList>
            <person name="Rasko D.A."/>
            <person name="Ravel J."/>
            <person name="Okstad O.A."/>
            <person name="Helgason E."/>
            <person name="Cer R.Z."/>
            <person name="Jiang L."/>
            <person name="Shores K.A."/>
            <person name="Fouts D.E."/>
            <person name="Tourasse N.J."/>
            <person name="Angiuoli S.V."/>
            <person name="Kolonay J."/>
            <person name="Nelson W.C."/>
            <person name="Kolsto A.-B."/>
            <person name="Fraser C.M."/>
            <person name="Read T.D."/>
        </authorList>
    </citation>
    <scope>NUCLEOTIDE SEQUENCE [LARGE SCALE GENOMIC DNA]</scope>
    <source>
        <strain evidence="2">ATCC 10987 / NRS 248</strain>
    </source>
</reference>
<dbReference type="HOGENOM" id="CLU_3354340_0_0_9"/>
<evidence type="ECO:0000313" key="2">
    <source>
        <dbReference type="Proteomes" id="UP000002527"/>
    </source>
</evidence>
<proteinExistence type="predicted"/>
<organism evidence="1 2">
    <name type="scientific">Bacillus cereus (strain ATCC 10987 / NRS 248)</name>
    <dbReference type="NCBI Taxonomy" id="222523"/>
    <lineage>
        <taxon>Bacteria</taxon>
        <taxon>Bacillati</taxon>
        <taxon>Bacillota</taxon>
        <taxon>Bacilli</taxon>
        <taxon>Bacillales</taxon>
        <taxon>Bacillaceae</taxon>
        <taxon>Bacillus</taxon>
        <taxon>Bacillus cereus group</taxon>
    </lineage>
</organism>
<dbReference type="KEGG" id="bca:BCE_5593"/>
<sequence length="36" mass="4366">MYVFFLFFGVDVGFYEKVNANNTSKRCYQVVEQYMK</sequence>
<evidence type="ECO:0000313" key="1">
    <source>
        <dbReference type="EMBL" id="AAS44493.1"/>
    </source>
</evidence>
<dbReference type="EMBL" id="AE017194">
    <property type="protein sequence ID" value="AAS44493.1"/>
    <property type="molecule type" value="Genomic_DNA"/>
</dbReference>
<dbReference type="AlphaFoldDB" id="Q72WY5"/>
<gene>
    <name evidence="1" type="ordered locus">BCE_5593</name>
</gene>
<dbReference type="Proteomes" id="UP000002527">
    <property type="component" value="Chromosome"/>
</dbReference>
<protein>
    <submittedName>
        <fullName evidence="1">Uncharacterized protein</fullName>
    </submittedName>
</protein>